<evidence type="ECO:0000259" key="1">
    <source>
        <dbReference type="Pfam" id="PF01037"/>
    </source>
</evidence>
<dbReference type="Pfam" id="PF01037">
    <property type="entry name" value="AsnC_trans_reg"/>
    <property type="match status" value="1"/>
</dbReference>
<evidence type="ECO:0000313" key="2">
    <source>
        <dbReference type="EMBL" id="USS41203.1"/>
    </source>
</evidence>
<accession>A0A9E7MYF1</accession>
<evidence type="ECO:0000313" key="3">
    <source>
        <dbReference type="Proteomes" id="UP001055732"/>
    </source>
</evidence>
<sequence length="75" mass="8755">MKVFMILVTNSRYDFEILEFLEGLPQTLEVHRLYGDYDILAKLEVRDLKELSNIKNELLRKGGILRTETLIAEEG</sequence>
<reference evidence="2" key="1">
    <citation type="journal article" date="1998" name="Int. J. Syst. Bacteriol. 48 Pt">
        <title>Thermococcus guaymasensis sp. nov. and Thermococcus aggregans sp. nov., two novel thermophilic archaea isolated from the Guaymas Basin hydrothermal vent site.</title>
        <authorList>
            <person name="Canganella F."/>
            <person name="Jones W.J."/>
            <person name="Gambacorta A."/>
            <person name="Antranikian G."/>
        </authorList>
    </citation>
    <scope>NUCLEOTIDE SEQUENCE</scope>
    <source>
        <strain evidence="2">TY</strain>
    </source>
</reference>
<dbReference type="EMBL" id="CP099582">
    <property type="protein sequence ID" value="USS41203.1"/>
    <property type="molecule type" value="Genomic_DNA"/>
</dbReference>
<dbReference type="AlphaFoldDB" id="A0A9E7MYF1"/>
<feature type="domain" description="Transcription regulator AsnC/Lrp ligand binding" evidence="1">
    <location>
        <begin position="16"/>
        <end position="72"/>
    </location>
</feature>
<protein>
    <submittedName>
        <fullName evidence="2">Lrp/AsnC ligand binding domain-containing protein</fullName>
    </submittedName>
</protein>
<reference evidence="2" key="2">
    <citation type="submission" date="2022-06" db="EMBL/GenBank/DDBJ databases">
        <authorList>
            <person name="Park Y.-J."/>
        </authorList>
    </citation>
    <scope>NUCLEOTIDE SEQUENCE</scope>
    <source>
        <strain evidence="2">TY</strain>
    </source>
</reference>
<dbReference type="RefSeq" id="WP_253305144.1">
    <property type="nucleotide sequence ID" value="NZ_CP099582.1"/>
</dbReference>
<gene>
    <name evidence="2" type="ORF">NF865_03095</name>
</gene>
<dbReference type="SUPFAM" id="SSF54909">
    <property type="entry name" value="Dimeric alpha+beta barrel"/>
    <property type="match status" value="1"/>
</dbReference>
<dbReference type="InterPro" id="IPR019887">
    <property type="entry name" value="Tscrpt_reg_AsnC/Lrp_C"/>
</dbReference>
<dbReference type="InterPro" id="IPR011008">
    <property type="entry name" value="Dimeric_a/b-barrel"/>
</dbReference>
<organism evidence="2 3">
    <name type="scientific">Thermococcus aggregans</name>
    <dbReference type="NCBI Taxonomy" id="110163"/>
    <lineage>
        <taxon>Archaea</taxon>
        <taxon>Methanobacteriati</taxon>
        <taxon>Methanobacteriota</taxon>
        <taxon>Thermococci</taxon>
        <taxon>Thermococcales</taxon>
        <taxon>Thermococcaceae</taxon>
        <taxon>Thermococcus</taxon>
    </lineage>
</organism>
<name>A0A9E7MYF1_THEAG</name>
<dbReference type="Proteomes" id="UP001055732">
    <property type="component" value="Chromosome"/>
</dbReference>
<dbReference type="KEGG" id="tagg:NF865_03095"/>
<dbReference type="Gene3D" id="3.30.70.920">
    <property type="match status" value="1"/>
</dbReference>
<keyword evidence="3" id="KW-1185">Reference proteome</keyword>
<proteinExistence type="predicted"/>